<accession>A0A318LMS1</accession>
<keyword evidence="8" id="KW-1185">Reference proteome</keyword>
<evidence type="ECO:0000259" key="6">
    <source>
        <dbReference type="Pfam" id="PF00501"/>
    </source>
</evidence>
<proteinExistence type="inferred from homology"/>
<evidence type="ECO:0000256" key="3">
    <source>
        <dbReference type="ARBA" id="ARBA00022832"/>
    </source>
</evidence>
<comment type="similarity">
    <text evidence="1">Belongs to the ATP-dependent AMP-binding enzyme family.</text>
</comment>
<dbReference type="Pfam" id="PF23562">
    <property type="entry name" value="AMP-binding_C_3"/>
    <property type="match status" value="1"/>
</dbReference>
<reference evidence="7 8" key="1">
    <citation type="submission" date="2016-07" db="EMBL/GenBank/DDBJ databases">
        <title>Draft genome sequence of Prauserella sp. YIM 121212, isolated from alkaline soil.</title>
        <authorList>
            <person name="Ruckert C."/>
            <person name="Albersmeier A."/>
            <person name="Jiang C.-L."/>
            <person name="Jiang Y."/>
            <person name="Kalinowski J."/>
            <person name="Schneider O."/>
            <person name="Winkler A."/>
            <person name="Zotchev S.B."/>
        </authorList>
    </citation>
    <scope>NUCLEOTIDE SEQUENCE [LARGE SCALE GENOMIC DNA]</scope>
    <source>
        <strain evidence="7 8">YIM 121212</strain>
    </source>
</reference>
<organism evidence="7 8">
    <name type="scientific">Prauserella flavalba</name>
    <dbReference type="NCBI Taxonomy" id="1477506"/>
    <lineage>
        <taxon>Bacteria</taxon>
        <taxon>Bacillati</taxon>
        <taxon>Actinomycetota</taxon>
        <taxon>Actinomycetes</taxon>
        <taxon>Pseudonocardiales</taxon>
        <taxon>Pseudonocardiaceae</taxon>
        <taxon>Prauserella</taxon>
    </lineage>
</organism>
<protein>
    <recommendedName>
        <fullName evidence="5">Acyl-CoA synthetase</fullName>
    </recommendedName>
</protein>
<dbReference type="InterPro" id="IPR042099">
    <property type="entry name" value="ANL_N_sf"/>
</dbReference>
<evidence type="ECO:0000313" key="7">
    <source>
        <dbReference type="EMBL" id="PXY30671.1"/>
    </source>
</evidence>
<dbReference type="SUPFAM" id="SSF56801">
    <property type="entry name" value="Acetyl-CoA synthetase-like"/>
    <property type="match status" value="1"/>
</dbReference>
<sequence length="598" mass="63791">MREYSAPASRTVADDENASDVVWANAERFGDTVSFRRQVDGSWHDVTAREFAAEALAVAKGLIKAGIKQGDRVGLMSKTRYEWTLIDFAIWAAGGVTVPIYETSSAEQVHWILSDSGAKGVFVETAQHSTTLGEVRGRLPELDHAWQIEGDQPAVEELGALGADVSDDDVHTRRRSVRADDIATIVYTSGTTGRPKGVTLTHRNLLAEVRADIAAFPQLMGAGNSLLLFLPLAHILARAIALTAFTSRATLGHTADIKDLVADLGTFRPTFVVAVPRVFEKVYNGAKLKAHSEGKGKIFDAAEATAVAYSEARDAGGAGLGVKLKHAVFDKLVYTKLRAALGGRCIAAVSGGAPLGARLAHFFRGIGVPVFEGYGLTETSAAANVNTEDAFKVGTVGRPVAGTSVRIADDGEVLLKGDVVFGSYWNNEQATAESLEDGWFHTGDLGELDDEGFLKITGRKKEIIVTAGGKNVAPSGLEDTLKANPLISQAMVVGDQRPFIGVLVTIDEEFFPTWKSQNGKPEGASVSDLAEDPDLKAAVQAAVDEANKLVSHAESIKKFTILPNDFTEEGGEITPSLKLKRNVVSKNYATAIDSLYAK</sequence>
<comment type="caution">
    <text evidence="7">The sequence shown here is derived from an EMBL/GenBank/DDBJ whole genome shotgun (WGS) entry which is preliminary data.</text>
</comment>
<gene>
    <name evidence="7" type="ORF">BA062_19180</name>
</gene>
<dbReference type="Proteomes" id="UP000247892">
    <property type="component" value="Unassembled WGS sequence"/>
</dbReference>
<dbReference type="GO" id="GO:0004467">
    <property type="term" value="F:long-chain fatty acid-CoA ligase activity"/>
    <property type="evidence" value="ECO:0007669"/>
    <property type="project" value="TreeGrafter"/>
</dbReference>
<keyword evidence="2 7" id="KW-0436">Ligase</keyword>
<dbReference type="EMBL" id="MASU01000007">
    <property type="protein sequence ID" value="PXY30671.1"/>
    <property type="molecule type" value="Genomic_DNA"/>
</dbReference>
<dbReference type="CDD" id="cd05907">
    <property type="entry name" value="VL_LC_FACS_like"/>
    <property type="match status" value="1"/>
</dbReference>
<dbReference type="InterPro" id="IPR020845">
    <property type="entry name" value="AMP-binding_CS"/>
</dbReference>
<keyword evidence="3" id="KW-0276">Fatty acid metabolism</keyword>
<dbReference type="Pfam" id="PF00501">
    <property type="entry name" value="AMP-binding"/>
    <property type="match status" value="1"/>
</dbReference>
<evidence type="ECO:0000256" key="4">
    <source>
        <dbReference type="ARBA" id="ARBA00023098"/>
    </source>
</evidence>
<dbReference type="OrthoDB" id="9803968at2"/>
<evidence type="ECO:0000256" key="1">
    <source>
        <dbReference type="ARBA" id="ARBA00006432"/>
    </source>
</evidence>
<dbReference type="PROSITE" id="PS00455">
    <property type="entry name" value="AMP_BINDING"/>
    <property type="match status" value="1"/>
</dbReference>
<evidence type="ECO:0000256" key="5">
    <source>
        <dbReference type="ARBA" id="ARBA00032875"/>
    </source>
</evidence>
<dbReference type="Gene3D" id="3.40.50.12780">
    <property type="entry name" value="N-terminal domain of ligase-like"/>
    <property type="match status" value="2"/>
</dbReference>
<dbReference type="InterPro" id="IPR000873">
    <property type="entry name" value="AMP-dep_synth/lig_dom"/>
</dbReference>
<feature type="domain" description="AMP-dependent synthetase/ligase" evidence="6">
    <location>
        <begin position="24"/>
        <end position="425"/>
    </location>
</feature>
<keyword evidence="4" id="KW-0443">Lipid metabolism</keyword>
<dbReference type="GO" id="GO:0016020">
    <property type="term" value="C:membrane"/>
    <property type="evidence" value="ECO:0007669"/>
    <property type="project" value="TreeGrafter"/>
</dbReference>
<dbReference type="PANTHER" id="PTHR43272">
    <property type="entry name" value="LONG-CHAIN-FATTY-ACID--COA LIGASE"/>
    <property type="match status" value="1"/>
</dbReference>
<name>A0A318LMS1_9PSEU</name>
<dbReference type="PANTHER" id="PTHR43272:SF32">
    <property type="entry name" value="AMP-DEPENDENT SYNTHETASE_LIGASE DOMAIN-CONTAINING PROTEIN"/>
    <property type="match status" value="1"/>
</dbReference>
<evidence type="ECO:0000256" key="2">
    <source>
        <dbReference type="ARBA" id="ARBA00022598"/>
    </source>
</evidence>
<evidence type="ECO:0000313" key="8">
    <source>
        <dbReference type="Proteomes" id="UP000247892"/>
    </source>
</evidence>
<dbReference type="RefSeq" id="WP_110338712.1">
    <property type="nucleotide sequence ID" value="NZ_MASU01000007.1"/>
</dbReference>
<dbReference type="AlphaFoldDB" id="A0A318LMS1"/>